<dbReference type="InterPro" id="IPR008966">
    <property type="entry name" value="Adhesion_dom_sf"/>
</dbReference>
<evidence type="ECO:0000256" key="5">
    <source>
        <dbReference type="SAM" id="SignalP"/>
    </source>
</evidence>
<dbReference type="PANTHER" id="PTHR33420">
    <property type="entry name" value="FIMBRIAL SUBUNIT ELFA-RELATED"/>
    <property type="match status" value="1"/>
</dbReference>
<dbReference type="Proteomes" id="UP000704738">
    <property type="component" value="Unassembled WGS sequence"/>
</dbReference>
<reference evidence="7 8" key="1">
    <citation type="submission" date="2018-06" db="EMBL/GenBank/DDBJ databases">
        <title>Bacteria isolated from soil of Wuhan.</title>
        <authorList>
            <person name="Xiang W."/>
            <person name="Huang C."/>
        </authorList>
    </citation>
    <scope>NUCLEOTIDE SEQUENCE [LARGE SCALE GENOMIC DNA]</scope>
    <source>
        <strain evidence="8">xwS4</strain>
    </source>
</reference>
<dbReference type="RefSeq" id="WP_052196244.1">
    <property type="nucleotide sequence ID" value="NZ_QJRE01000096.1"/>
</dbReference>
<comment type="caution">
    <text evidence="7">The sequence shown here is derived from an EMBL/GenBank/DDBJ whole genome shotgun (WGS) entry which is preliminary data.</text>
</comment>
<dbReference type="PANTHER" id="PTHR33420:SF3">
    <property type="entry name" value="FIMBRIAL SUBUNIT ELFA"/>
    <property type="match status" value="1"/>
</dbReference>
<proteinExistence type="inferred from homology"/>
<comment type="subcellular location">
    <subcellularLocation>
        <location evidence="1">Fimbrium</location>
    </subcellularLocation>
</comment>
<name>A0ABD6N2H1_9PSED</name>
<feature type="signal peptide" evidence="5">
    <location>
        <begin position="1"/>
        <end position="19"/>
    </location>
</feature>
<evidence type="ECO:0000259" key="6">
    <source>
        <dbReference type="Pfam" id="PF00419"/>
    </source>
</evidence>
<feature type="domain" description="Fimbrial-type adhesion" evidence="6">
    <location>
        <begin position="24"/>
        <end position="174"/>
    </location>
</feature>
<evidence type="ECO:0000256" key="2">
    <source>
        <dbReference type="ARBA" id="ARBA00006671"/>
    </source>
</evidence>
<organism evidence="7 8">
    <name type="scientific">Pseudomonas hunanensis</name>
    <dbReference type="NCBI Taxonomy" id="1247546"/>
    <lineage>
        <taxon>Bacteria</taxon>
        <taxon>Pseudomonadati</taxon>
        <taxon>Pseudomonadota</taxon>
        <taxon>Gammaproteobacteria</taxon>
        <taxon>Pseudomonadales</taxon>
        <taxon>Pseudomonadaceae</taxon>
        <taxon>Pseudomonas</taxon>
    </lineage>
</organism>
<dbReference type="EMBL" id="QJRE01000096">
    <property type="protein sequence ID" value="NWL45521.1"/>
    <property type="molecule type" value="Genomic_DNA"/>
</dbReference>
<evidence type="ECO:0000256" key="1">
    <source>
        <dbReference type="ARBA" id="ARBA00004561"/>
    </source>
</evidence>
<protein>
    <submittedName>
        <fullName evidence="7">Type 1 fimbrial protein</fullName>
    </submittedName>
</protein>
<dbReference type="InterPro" id="IPR050263">
    <property type="entry name" value="Bact_Fimbrial_Adh_Pro"/>
</dbReference>
<dbReference type="InterPro" id="IPR036937">
    <property type="entry name" value="Adhesion_dom_fimbrial_sf"/>
</dbReference>
<feature type="chain" id="PRO_5044803562" evidence="5">
    <location>
        <begin position="20"/>
        <end position="177"/>
    </location>
</feature>
<dbReference type="SUPFAM" id="SSF49401">
    <property type="entry name" value="Bacterial adhesins"/>
    <property type="match status" value="1"/>
</dbReference>
<dbReference type="Gene3D" id="2.60.40.1090">
    <property type="entry name" value="Fimbrial-type adhesion domain"/>
    <property type="match status" value="1"/>
</dbReference>
<evidence type="ECO:0000313" key="8">
    <source>
        <dbReference type="Proteomes" id="UP000704738"/>
    </source>
</evidence>
<evidence type="ECO:0000256" key="3">
    <source>
        <dbReference type="ARBA" id="ARBA00022729"/>
    </source>
</evidence>
<gene>
    <name evidence="7" type="ORF">DM819_06475</name>
</gene>
<accession>A0ABD6N2H1</accession>
<comment type="similarity">
    <text evidence="2">Belongs to the fimbrial protein family.</text>
</comment>
<sequence>MKRILTLFALGLSCSSAMANTGVIEFEGSVSTGGTCPIDVVTPGAGALPKISMGNFRIKDFTGVGDKTQLEKFALRIDNSICGLGADSTATVKFNANYGTDPSGTLYSLQSGRGYSAGLALAIYDKNGTQIPPGTDSVEYQNVEREDMNFSARLHTIAHPVTEGRIWTSVNFVVAIP</sequence>
<keyword evidence="4" id="KW-0281">Fimbrium</keyword>
<evidence type="ECO:0000256" key="4">
    <source>
        <dbReference type="ARBA" id="ARBA00023263"/>
    </source>
</evidence>
<keyword evidence="3 5" id="KW-0732">Signal</keyword>
<evidence type="ECO:0000313" key="7">
    <source>
        <dbReference type="EMBL" id="NWL45521.1"/>
    </source>
</evidence>
<dbReference type="Pfam" id="PF00419">
    <property type="entry name" value="Fimbrial"/>
    <property type="match status" value="1"/>
</dbReference>
<dbReference type="GO" id="GO:0009289">
    <property type="term" value="C:pilus"/>
    <property type="evidence" value="ECO:0007669"/>
    <property type="project" value="UniProtKB-SubCell"/>
</dbReference>
<dbReference type="AlphaFoldDB" id="A0ABD6N2H1"/>
<dbReference type="InterPro" id="IPR000259">
    <property type="entry name" value="Adhesion_dom_fimbrial"/>
</dbReference>